<sequence length="428" mass="46725">MRRRPAAPISLTAGLLGASLAGAPAASQTRNVGPGVPDRPERIWPRPSGEDYVLGGLQQGKLQLDVVGPRDGRARYGVGGTEQLLAGWLLVPYGFALRGATRLESAPRFTPDPPARDHTAWLEELYLSWTGGPLELFGGKFHPRFGFAWDRGPGLYGTDFAREYELTEKLGFGARLYLSDFIGPAERIGRHTLQFEAFHADRSVLSGGLFARRWFEGEAADERRADPSLVGRIPERVPRLFWRNSRGLGSPDNASGLAGRVLSLGGFGVPTPIGPIGYTLAWSEREPGEDATAVGRGANEQGYVAGAFGSFALPGDVVVAPMAEWVRLDREGGFRGRSAEWLTAGVQARRDAWSWSYAWMGNREADAPRGERGLRSQHTASATYALGSLTDAPVLRGLSLTFAWRQLRQKLEGRSNDFGFAVSWERQF</sequence>
<organism evidence="3 4">
    <name type="scientific">Craurococcus roseus</name>
    <dbReference type="NCBI Taxonomy" id="77585"/>
    <lineage>
        <taxon>Bacteria</taxon>
        <taxon>Pseudomonadati</taxon>
        <taxon>Pseudomonadota</taxon>
        <taxon>Alphaproteobacteria</taxon>
        <taxon>Acetobacterales</taxon>
        <taxon>Acetobacteraceae</taxon>
        <taxon>Craurococcus</taxon>
    </lineage>
</organism>
<evidence type="ECO:0008006" key="5">
    <source>
        <dbReference type="Google" id="ProtNLM"/>
    </source>
</evidence>
<keyword evidence="2" id="KW-0732">Signal</keyword>
<dbReference type="RefSeq" id="WP_343897316.1">
    <property type="nucleotide sequence ID" value="NZ_BAAAFZ010000069.1"/>
</dbReference>
<comment type="caution">
    <text evidence="3">The sequence shown here is derived from an EMBL/GenBank/DDBJ whole genome shotgun (WGS) entry which is preliminary data.</text>
</comment>
<evidence type="ECO:0000256" key="2">
    <source>
        <dbReference type="SAM" id="SignalP"/>
    </source>
</evidence>
<protein>
    <recommendedName>
        <fullName evidence="5">Capsule assembly Wzi family protein</fullName>
    </recommendedName>
</protein>
<keyword evidence="4" id="KW-1185">Reference proteome</keyword>
<feature type="region of interest" description="Disordered" evidence="1">
    <location>
        <begin position="24"/>
        <end position="48"/>
    </location>
</feature>
<reference evidence="3 4" key="1">
    <citation type="journal article" date="2019" name="Int. J. Syst. Evol. Microbiol.">
        <title>The Global Catalogue of Microorganisms (GCM) 10K type strain sequencing project: providing services to taxonomists for standard genome sequencing and annotation.</title>
        <authorList>
            <consortium name="The Broad Institute Genomics Platform"/>
            <consortium name="The Broad Institute Genome Sequencing Center for Infectious Disease"/>
            <person name="Wu L."/>
            <person name="Ma J."/>
        </authorList>
    </citation>
    <scope>NUCLEOTIDE SEQUENCE [LARGE SCALE GENOMIC DNA]</scope>
    <source>
        <strain evidence="3 4">JCM 9933</strain>
    </source>
</reference>
<evidence type="ECO:0000256" key="1">
    <source>
        <dbReference type="SAM" id="MobiDB-lite"/>
    </source>
</evidence>
<proteinExistence type="predicted"/>
<dbReference type="Proteomes" id="UP001501588">
    <property type="component" value="Unassembled WGS sequence"/>
</dbReference>
<evidence type="ECO:0000313" key="4">
    <source>
        <dbReference type="Proteomes" id="UP001501588"/>
    </source>
</evidence>
<name>A0ABN1FW24_9PROT</name>
<accession>A0ABN1FW24</accession>
<feature type="chain" id="PRO_5045980290" description="Capsule assembly Wzi family protein" evidence="2">
    <location>
        <begin position="26"/>
        <end position="428"/>
    </location>
</feature>
<dbReference type="EMBL" id="BAAAFZ010000069">
    <property type="protein sequence ID" value="GAA0599028.1"/>
    <property type="molecule type" value="Genomic_DNA"/>
</dbReference>
<feature type="signal peptide" evidence="2">
    <location>
        <begin position="1"/>
        <end position="25"/>
    </location>
</feature>
<gene>
    <name evidence="3" type="ORF">GCM10009416_41490</name>
</gene>
<evidence type="ECO:0000313" key="3">
    <source>
        <dbReference type="EMBL" id="GAA0599028.1"/>
    </source>
</evidence>